<accession>A0A2P2P1C1</accession>
<protein>
    <submittedName>
        <fullName evidence="1">Uncharacterized protein</fullName>
    </submittedName>
</protein>
<dbReference type="AlphaFoldDB" id="A0A2P2P1C1"/>
<organism evidence="1">
    <name type="scientific">Rhizophora mucronata</name>
    <name type="common">Asiatic mangrove</name>
    <dbReference type="NCBI Taxonomy" id="61149"/>
    <lineage>
        <taxon>Eukaryota</taxon>
        <taxon>Viridiplantae</taxon>
        <taxon>Streptophyta</taxon>
        <taxon>Embryophyta</taxon>
        <taxon>Tracheophyta</taxon>
        <taxon>Spermatophyta</taxon>
        <taxon>Magnoliopsida</taxon>
        <taxon>eudicotyledons</taxon>
        <taxon>Gunneridae</taxon>
        <taxon>Pentapetalae</taxon>
        <taxon>rosids</taxon>
        <taxon>fabids</taxon>
        <taxon>Malpighiales</taxon>
        <taxon>Rhizophoraceae</taxon>
        <taxon>Rhizophora</taxon>
    </lineage>
</organism>
<name>A0A2P2P1C1_RHIMU</name>
<proteinExistence type="predicted"/>
<evidence type="ECO:0000313" key="1">
    <source>
        <dbReference type="EMBL" id="MBX48548.1"/>
    </source>
</evidence>
<sequence length="28" mass="3382">MYSISFSSFKSKFSKTLLLMWLLIRLKL</sequence>
<reference evidence="1" key="1">
    <citation type="submission" date="2018-02" db="EMBL/GenBank/DDBJ databases">
        <title>Rhizophora mucronata_Transcriptome.</title>
        <authorList>
            <person name="Meera S.P."/>
            <person name="Sreeshan A."/>
            <person name="Augustine A."/>
        </authorList>
    </citation>
    <scope>NUCLEOTIDE SEQUENCE</scope>
    <source>
        <tissue evidence="1">Leaf</tissue>
    </source>
</reference>
<dbReference type="EMBL" id="GGEC01068064">
    <property type="protein sequence ID" value="MBX48548.1"/>
    <property type="molecule type" value="Transcribed_RNA"/>
</dbReference>